<evidence type="ECO:0000256" key="9">
    <source>
        <dbReference type="ARBA" id="ARBA00023306"/>
    </source>
</evidence>
<reference evidence="12" key="1">
    <citation type="journal article" date="2014" name="Insect Biochem. Mol. Biol.">
        <title>An insight into the sialome of the frog biting fly, Corethrella appendiculata.</title>
        <authorList>
            <person name="Ribeiro J.M.C."/>
            <person name="Chagas A.C."/>
            <person name="Pham V.M."/>
            <person name="Lounibos L.P."/>
            <person name="Calvo E."/>
        </authorList>
    </citation>
    <scope>NUCLEOTIDE SEQUENCE</scope>
    <source>
        <tissue evidence="12">Salivary glands</tissue>
    </source>
</reference>
<evidence type="ECO:0000256" key="10">
    <source>
        <dbReference type="ARBA" id="ARBA00031338"/>
    </source>
</evidence>
<comment type="function">
    <text evidence="11">Component of the anaphase promoting complex/cyclosome (APC/C), a cell cycle-regulated E3 ubiquitin ligase that controls progression through mitosis and the G1 phase of the cell cycle. The APC/C complex acts by mediating ubiquitination and subsequent degradation of target proteins: it mainly mediates the formation of 'Lys-11'-linked polyubiquitin chains and, to a lower extent, the formation of 'Lys-48'- and 'Lys-63'-linked polyubiquitin chains. The APC/C complex catalyzes assembly of branched 'Lys-11'-/'Lys-48'-linked branched ubiquitin chains on target proteins.</text>
</comment>
<proteinExistence type="evidence at transcript level"/>
<accession>U5EW13</accession>
<evidence type="ECO:0000256" key="1">
    <source>
        <dbReference type="ARBA" id="ARBA00004123"/>
    </source>
</evidence>
<evidence type="ECO:0000313" key="12">
    <source>
        <dbReference type="EMBL" id="JAB56705.1"/>
    </source>
</evidence>
<dbReference type="InterPro" id="IPR008401">
    <property type="entry name" value="Apc13"/>
</dbReference>
<dbReference type="PANTHER" id="PTHR28672:SF1">
    <property type="entry name" value="ANAPHASE-PROMOTING COMPLEX SUBUNIT 13"/>
    <property type="match status" value="1"/>
</dbReference>
<comment type="pathway">
    <text evidence="2">Protein modification; protein ubiquitination.</text>
</comment>
<evidence type="ECO:0000256" key="8">
    <source>
        <dbReference type="ARBA" id="ARBA00023242"/>
    </source>
</evidence>
<comment type="subcellular location">
    <subcellularLocation>
        <location evidence="1">Nucleus</location>
    </subcellularLocation>
</comment>
<evidence type="ECO:0000256" key="5">
    <source>
        <dbReference type="ARBA" id="ARBA00022618"/>
    </source>
</evidence>
<dbReference type="EMBL" id="GANO01003166">
    <property type="protein sequence ID" value="JAB56705.1"/>
    <property type="molecule type" value="mRNA"/>
</dbReference>
<keyword evidence="6" id="KW-0498">Mitosis</keyword>
<evidence type="ECO:0000256" key="2">
    <source>
        <dbReference type="ARBA" id="ARBA00004906"/>
    </source>
</evidence>
<keyword evidence="5" id="KW-0132">Cell division</keyword>
<evidence type="ECO:0000256" key="6">
    <source>
        <dbReference type="ARBA" id="ARBA00022776"/>
    </source>
</evidence>
<dbReference type="AlphaFoldDB" id="U5EW13"/>
<dbReference type="GO" id="GO:0005680">
    <property type="term" value="C:anaphase-promoting complex"/>
    <property type="evidence" value="ECO:0007669"/>
    <property type="project" value="InterPro"/>
</dbReference>
<evidence type="ECO:0000256" key="3">
    <source>
        <dbReference type="ARBA" id="ARBA00006940"/>
    </source>
</evidence>
<sequence length="80" mass="8961">MDSEPPSEGLLIDIVDNEWLQDELPFDEILVPSEKLPDPEADNGDSNLTLREQEQKWTDLAMSSLAPELAINEQININGI</sequence>
<evidence type="ECO:0000256" key="7">
    <source>
        <dbReference type="ARBA" id="ARBA00022786"/>
    </source>
</evidence>
<dbReference type="PANTHER" id="PTHR28672">
    <property type="entry name" value="ANAPHASE-PROMOTING COMPLEX SUBUNIT 13"/>
    <property type="match status" value="1"/>
</dbReference>
<evidence type="ECO:0000256" key="11">
    <source>
        <dbReference type="ARBA" id="ARBA00045696"/>
    </source>
</evidence>
<dbReference type="GO" id="GO:0070979">
    <property type="term" value="P:protein K11-linked ubiquitination"/>
    <property type="evidence" value="ECO:0007669"/>
    <property type="project" value="TreeGrafter"/>
</dbReference>
<comment type="similarity">
    <text evidence="3">Belongs to the APC13 family.</text>
</comment>
<dbReference type="Pfam" id="PF05839">
    <property type="entry name" value="Apc13p"/>
    <property type="match status" value="1"/>
</dbReference>
<organism evidence="12">
    <name type="scientific">Corethrella appendiculata</name>
    <dbReference type="NCBI Taxonomy" id="1370023"/>
    <lineage>
        <taxon>Eukaryota</taxon>
        <taxon>Metazoa</taxon>
        <taxon>Ecdysozoa</taxon>
        <taxon>Arthropoda</taxon>
        <taxon>Hexapoda</taxon>
        <taxon>Insecta</taxon>
        <taxon>Pterygota</taxon>
        <taxon>Neoptera</taxon>
        <taxon>Endopterygota</taxon>
        <taxon>Diptera</taxon>
        <taxon>Nematocera</taxon>
        <taxon>Culicoidea</taxon>
        <taxon>Chaoboridae</taxon>
        <taxon>Corethrella</taxon>
    </lineage>
</organism>
<keyword evidence="8" id="KW-0539">Nucleus</keyword>
<keyword evidence="9" id="KW-0131">Cell cycle</keyword>
<dbReference type="GO" id="GO:0051301">
    <property type="term" value="P:cell division"/>
    <property type="evidence" value="ECO:0007669"/>
    <property type="project" value="UniProtKB-KW"/>
</dbReference>
<keyword evidence="7" id="KW-0833">Ubl conjugation pathway</keyword>
<protein>
    <recommendedName>
        <fullName evidence="4">Anaphase-promoting complex subunit 13</fullName>
    </recommendedName>
    <alternativeName>
        <fullName evidence="10">Cyclosome subunit 13</fullName>
    </alternativeName>
</protein>
<evidence type="ECO:0000256" key="4">
    <source>
        <dbReference type="ARBA" id="ARBA00013935"/>
    </source>
</evidence>
<name>U5EW13_9DIPT</name>